<dbReference type="EMBL" id="MHIX01000039">
    <property type="protein sequence ID" value="OGY58642.1"/>
    <property type="molecule type" value="Genomic_DNA"/>
</dbReference>
<evidence type="ECO:0000313" key="2">
    <source>
        <dbReference type="Proteomes" id="UP000178515"/>
    </source>
</evidence>
<comment type="caution">
    <text evidence="1">The sequence shown here is derived from an EMBL/GenBank/DDBJ whole genome shotgun (WGS) entry which is preliminary data.</text>
</comment>
<dbReference type="Proteomes" id="UP000178515">
    <property type="component" value="Unassembled WGS sequence"/>
</dbReference>
<organism evidence="1 2">
    <name type="scientific">Candidatus Colwellbacteria bacterium RIFCSPHIGHO2_12_FULL_44_17</name>
    <dbReference type="NCBI Taxonomy" id="1797689"/>
    <lineage>
        <taxon>Bacteria</taxon>
        <taxon>Candidatus Colwelliibacteriota</taxon>
    </lineage>
</organism>
<name>A0A1G1Z1Y8_9BACT</name>
<proteinExistence type="predicted"/>
<evidence type="ECO:0008006" key="3">
    <source>
        <dbReference type="Google" id="ProtNLM"/>
    </source>
</evidence>
<sequence>MKIFVALILVIVLAAVLYQVYALVIKRQALNGELFELSARLDSLYEDERKLEKDVDYYKDPRNLEKELRARTNYKAPEEQFIIVLPPATQ</sequence>
<reference evidence="1 2" key="1">
    <citation type="journal article" date="2016" name="Nat. Commun.">
        <title>Thousands of microbial genomes shed light on interconnected biogeochemical processes in an aquifer system.</title>
        <authorList>
            <person name="Anantharaman K."/>
            <person name="Brown C.T."/>
            <person name="Hug L.A."/>
            <person name="Sharon I."/>
            <person name="Castelle C.J."/>
            <person name="Probst A.J."/>
            <person name="Thomas B.C."/>
            <person name="Singh A."/>
            <person name="Wilkins M.J."/>
            <person name="Karaoz U."/>
            <person name="Brodie E.L."/>
            <person name="Williams K.H."/>
            <person name="Hubbard S.S."/>
            <person name="Banfield J.F."/>
        </authorList>
    </citation>
    <scope>NUCLEOTIDE SEQUENCE [LARGE SCALE GENOMIC DNA]</scope>
</reference>
<protein>
    <recommendedName>
        <fullName evidence="3">Septum formation initiator</fullName>
    </recommendedName>
</protein>
<dbReference type="Pfam" id="PF04977">
    <property type="entry name" value="DivIC"/>
    <property type="match status" value="1"/>
</dbReference>
<accession>A0A1G1Z1Y8</accession>
<dbReference type="AlphaFoldDB" id="A0A1G1Z1Y8"/>
<gene>
    <name evidence="1" type="ORF">A3F24_01745</name>
</gene>
<dbReference type="InterPro" id="IPR007060">
    <property type="entry name" value="FtsL/DivIC"/>
</dbReference>
<evidence type="ECO:0000313" key="1">
    <source>
        <dbReference type="EMBL" id="OGY58642.1"/>
    </source>
</evidence>